<accession>A0A5A7R2D0</accession>
<gene>
    <name evidence="2" type="ORF">STAS_28968</name>
</gene>
<reference evidence="3" key="1">
    <citation type="journal article" date="2019" name="Curr. Biol.">
        <title>Genome Sequence of Striga asiatica Provides Insight into the Evolution of Plant Parasitism.</title>
        <authorList>
            <person name="Yoshida S."/>
            <person name="Kim S."/>
            <person name="Wafula E.K."/>
            <person name="Tanskanen J."/>
            <person name="Kim Y.M."/>
            <person name="Honaas L."/>
            <person name="Yang Z."/>
            <person name="Spallek T."/>
            <person name="Conn C.E."/>
            <person name="Ichihashi Y."/>
            <person name="Cheong K."/>
            <person name="Cui S."/>
            <person name="Der J.P."/>
            <person name="Gundlach H."/>
            <person name="Jiao Y."/>
            <person name="Hori C."/>
            <person name="Ishida J.K."/>
            <person name="Kasahara H."/>
            <person name="Kiba T."/>
            <person name="Kim M.S."/>
            <person name="Koo N."/>
            <person name="Laohavisit A."/>
            <person name="Lee Y.H."/>
            <person name="Lumba S."/>
            <person name="McCourt P."/>
            <person name="Mortimer J.C."/>
            <person name="Mutuku J.M."/>
            <person name="Nomura T."/>
            <person name="Sasaki-Sekimoto Y."/>
            <person name="Seto Y."/>
            <person name="Wang Y."/>
            <person name="Wakatake T."/>
            <person name="Sakakibara H."/>
            <person name="Demura T."/>
            <person name="Yamaguchi S."/>
            <person name="Yoneyama K."/>
            <person name="Manabe R.I."/>
            <person name="Nelson D.C."/>
            <person name="Schulman A.H."/>
            <person name="Timko M.P."/>
            <person name="dePamphilis C.W."/>
            <person name="Choi D."/>
            <person name="Shirasu K."/>
        </authorList>
    </citation>
    <scope>NUCLEOTIDE SEQUENCE [LARGE SCALE GENOMIC DNA]</scope>
    <source>
        <strain evidence="3">cv. UVA1</strain>
    </source>
</reference>
<feature type="signal peptide" evidence="1">
    <location>
        <begin position="1"/>
        <end position="25"/>
    </location>
</feature>
<keyword evidence="1" id="KW-0732">Signal</keyword>
<dbReference type="Proteomes" id="UP000325081">
    <property type="component" value="Unassembled WGS sequence"/>
</dbReference>
<protein>
    <submittedName>
        <fullName evidence="2">Ribosomal S17 family protein</fullName>
    </submittedName>
</protein>
<evidence type="ECO:0000313" key="2">
    <source>
        <dbReference type="EMBL" id="GER51579.1"/>
    </source>
</evidence>
<dbReference type="AlphaFoldDB" id="A0A5A7R2D0"/>
<name>A0A5A7R2D0_STRAF</name>
<sequence length="125" mass="14526">MKSASPWSLLSIGWIWSGMLRQQWSFFTVELQAEEGFFNQFLLIRRSWRMSLPTPQRAFTTSGYRPSDDFIPLLDFYGNGVIRTRLVLEESAMDFVPEESTTKFDQKNILDVTLGWRPLPRSSPA</sequence>
<dbReference type="EMBL" id="BKCP01009737">
    <property type="protein sequence ID" value="GER51579.1"/>
    <property type="molecule type" value="Genomic_DNA"/>
</dbReference>
<proteinExistence type="predicted"/>
<organism evidence="2 3">
    <name type="scientific">Striga asiatica</name>
    <name type="common">Asiatic witchweed</name>
    <name type="synonym">Buchnera asiatica</name>
    <dbReference type="NCBI Taxonomy" id="4170"/>
    <lineage>
        <taxon>Eukaryota</taxon>
        <taxon>Viridiplantae</taxon>
        <taxon>Streptophyta</taxon>
        <taxon>Embryophyta</taxon>
        <taxon>Tracheophyta</taxon>
        <taxon>Spermatophyta</taxon>
        <taxon>Magnoliopsida</taxon>
        <taxon>eudicotyledons</taxon>
        <taxon>Gunneridae</taxon>
        <taxon>Pentapetalae</taxon>
        <taxon>asterids</taxon>
        <taxon>lamiids</taxon>
        <taxon>Lamiales</taxon>
        <taxon>Orobanchaceae</taxon>
        <taxon>Buchnereae</taxon>
        <taxon>Striga</taxon>
    </lineage>
</organism>
<keyword evidence="3" id="KW-1185">Reference proteome</keyword>
<evidence type="ECO:0000313" key="3">
    <source>
        <dbReference type="Proteomes" id="UP000325081"/>
    </source>
</evidence>
<feature type="chain" id="PRO_5023068393" evidence="1">
    <location>
        <begin position="26"/>
        <end position="125"/>
    </location>
</feature>
<evidence type="ECO:0000256" key="1">
    <source>
        <dbReference type="SAM" id="SignalP"/>
    </source>
</evidence>
<comment type="caution">
    <text evidence="2">The sequence shown here is derived from an EMBL/GenBank/DDBJ whole genome shotgun (WGS) entry which is preliminary data.</text>
</comment>